<evidence type="ECO:0000313" key="4">
    <source>
        <dbReference type="WBParaSite" id="EgrG_000076300"/>
    </source>
</evidence>
<dbReference type="EMBL" id="LK028585">
    <property type="protein sequence ID" value="CDS21901.1"/>
    <property type="molecule type" value="Genomic_DNA"/>
</dbReference>
<feature type="region of interest" description="Disordered" evidence="1">
    <location>
        <begin position="1"/>
        <end position="26"/>
    </location>
</feature>
<proteinExistence type="predicted"/>
<dbReference type="WBParaSite" id="EgrG_000076300">
    <property type="protein sequence ID" value="EgrG_000076300"/>
    <property type="gene ID" value="EgrG_000076300"/>
</dbReference>
<evidence type="ECO:0000313" key="3">
    <source>
        <dbReference type="Proteomes" id="UP000492820"/>
    </source>
</evidence>
<organism evidence="2">
    <name type="scientific">Echinococcus granulosus</name>
    <name type="common">Hydatid tapeworm</name>
    <dbReference type="NCBI Taxonomy" id="6210"/>
    <lineage>
        <taxon>Eukaryota</taxon>
        <taxon>Metazoa</taxon>
        <taxon>Spiralia</taxon>
        <taxon>Lophotrochozoa</taxon>
        <taxon>Platyhelminthes</taxon>
        <taxon>Cestoda</taxon>
        <taxon>Eucestoda</taxon>
        <taxon>Cyclophyllidea</taxon>
        <taxon>Taeniidae</taxon>
        <taxon>Echinococcus</taxon>
        <taxon>Echinococcus granulosus group</taxon>
    </lineage>
</organism>
<evidence type="ECO:0000313" key="2">
    <source>
        <dbReference type="EMBL" id="CDS21901.1"/>
    </source>
</evidence>
<accession>A0A068WW92</accession>
<reference evidence="2" key="2">
    <citation type="submission" date="2014-06" db="EMBL/GenBank/DDBJ databases">
        <authorList>
            <person name="Aslett M."/>
        </authorList>
    </citation>
    <scope>NUCLEOTIDE SEQUENCE</scope>
</reference>
<reference evidence="4" key="3">
    <citation type="submission" date="2020-10" db="UniProtKB">
        <authorList>
            <consortium name="WormBaseParasite"/>
        </authorList>
    </citation>
    <scope>IDENTIFICATION</scope>
</reference>
<gene>
    <name evidence="2" type="ORF">EgrG_000076300</name>
</gene>
<feature type="compositionally biased region" description="Polar residues" evidence="1">
    <location>
        <begin position="16"/>
        <end position="26"/>
    </location>
</feature>
<evidence type="ECO:0000256" key="1">
    <source>
        <dbReference type="SAM" id="MobiDB-lite"/>
    </source>
</evidence>
<name>A0A068WW92_ECHGR</name>
<dbReference type="Proteomes" id="UP000492820">
    <property type="component" value="Unassembled WGS sequence"/>
</dbReference>
<dbReference type="AlphaFoldDB" id="A0A068WW92"/>
<sequence>MSFGVGSERSKGYYSDQPNNTKNTSSFSLKKISDRIIMLRNGSTLWPLRWETVTVRI</sequence>
<protein>
    <submittedName>
        <fullName evidence="2 4">Uncharacterized protein</fullName>
    </submittedName>
</protein>
<reference evidence="2 3" key="1">
    <citation type="journal article" date="2013" name="Nature">
        <title>The genomes of four tapeworm species reveal adaptations to parasitism.</title>
        <authorList>
            <person name="Tsai I.J."/>
            <person name="Zarowiecki M."/>
            <person name="Holroyd N."/>
            <person name="Garciarrubio A."/>
            <person name="Sanchez-Flores A."/>
            <person name="Brooks K.L."/>
            <person name="Tracey A."/>
            <person name="Bobes R.J."/>
            <person name="Fragoso G."/>
            <person name="Sciutto E."/>
            <person name="Aslett M."/>
            <person name="Beasley H."/>
            <person name="Bennett H.M."/>
            <person name="Cai J."/>
            <person name="Camicia F."/>
            <person name="Clark R."/>
            <person name="Cucher M."/>
            <person name="De Silva N."/>
            <person name="Day T.A."/>
            <person name="Deplazes P."/>
            <person name="Estrada K."/>
            <person name="Fernandez C."/>
            <person name="Holland P.W."/>
            <person name="Hou J."/>
            <person name="Hu S."/>
            <person name="Huckvale T."/>
            <person name="Hung S.S."/>
            <person name="Kamenetzky L."/>
            <person name="Keane J.A."/>
            <person name="Kiss F."/>
            <person name="Koziol U."/>
            <person name="Lambert O."/>
            <person name="Liu K."/>
            <person name="Luo X."/>
            <person name="Luo Y."/>
            <person name="Macchiaroli N."/>
            <person name="Nichol S."/>
            <person name="Paps J."/>
            <person name="Parkinson J."/>
            <person name="Pouchkina-Stantcheva N."/>
            <person name="Riddiford N."/>
            <person name="Rosenzvit M."/>
            <person name="Salinas G."/>
            <person name="Wasmuth J.D."/>
            <person name="Zamanian M."/>
            <person name="Zheng Y."/>
            <person name="Cai X."/>
            <person name="Soberon X."/>
            <person name="Olson P.D."/>
            <person name="Laclette J.P."/>
            <person name="Brehm K."/>
            <person name="Berriman M."/>
            <person name="Garciarrubio A."/>
            <person name="Bobes R.J."/>
            <person name="Fragoso G."/>
            <person name="Sanchez-Flores A."/>
            <person name="Estrada K."/>
            <person name="Cevallos M.A."/>
            <person name="Morett E."/>
            <person name="Gonzalez V."/>
            <person name="Portillo T."/>
            <person name="Ochoa-Leyva A."/>
            <person name="Jose M.V."/>
            <person name="Sciutto E."/>
            <person name="Landa A."/>
            <person name="Jimenez L."/>
            <person name="Valdes V."/>
            <person name="Carrero J.C."/>
            <person name="Larralde C."/>
            <person name="Morales-Montor J."/>
            <person name="Limon-Lason J."/>
            <person name="Soberon X."/>
            <person name="Laclette J.P."/>
        </authorList>
    </citation>
    <scope>NUCLEOTIDE SEQUENCE [LARGE SCALE GENOMIC DNA]</scope>
</reference>